<proteinExistence type="predicted"/>
<accession>B1HST9</accession>
<gene>
    <name evidence="1" type="ordered locus">Bsph_3663</name>
</gene>
<reference evidence="1 2" key="1">
    <citation type="journal article" date="2008" name="J. Bacteriol.">
        <title>Complete genome sequence of the mosquitocidal bacterium Bacillus sphaericus C3-41 and comparison with those of closely related Bacillus species.</title>
        <authorList>
            <person name="Hu X."/>
            <person name="Fan W."/>
            <person name="Han B."/>
            <person name="Liu H."/>
            <person name="Zheng D."/>
            <person name="Li Q."/>
            <person name="Dong W."/>
            <person name="Yan J."/>
            <person name="Gao M."/>
            <person name="Berry C."/>
            <person name="Yuan Z."/>
        </authorList>
    </citation>
    <scope>NUCLEOTIDE SEQUENCE [LARGE SCALE GENOMIC DNA]</scope>
    <source>
        <strain evidence="1 2">C3-41</strain>
    </source>
</reference>
<evidence type="ECO:0000313" key="2">
    <source>
        <dbReference type="Proteomes" id="UP000002164"/>
    </source>
</evidence>
<dbReference type="AlphaFoldDB" id="B1HST9"/>
<sequence>MQAMDAYFCCHELKENMANSLRRATMLEAYIEIDSDLPNIGNKKERKNDKIHRE</sequence>
<evidence type="ECO:0000313" key="1">
    <source>
        <dbReference type="EMBL" id="ACA41147.1"/>
    </source>
</evidence>
<dbReference type="HOGENOM" id="CLU_3045048_0_0_9"/>
<dbReference type="EMBL" id="CP000817">
    <property type="protein sequence ID" value="ACA41147.1"/>
    <property type="molecule type" value="Genomic_DNA"/>
</dbReference>
<dbReference type="Proteomes" id="UP000002164">
    <property type="component" value="Chromosome"/>
</dbReference>
<organism evidence="1 2">
    <name type="scientific">Lysinibacillus sphaericus (strain C3-41)</name>
    <dbReference type="NCBI Taxonomy" id="444177"/>
    <lineage>
        <taxon>Bacteria</taxon>
        <taxon>Bacillati</taxon>
        <taxon>Bacillota</taxon>
        <taxon>Bacilli</taxon>
        <taxon>Bacillales</taxon>
        <taxon>Bacillaceae</taxon>
        <taxon>Lysinibacillus</taxon>
    </lineage>
</organism>
<dbReference type="EnsemblBacteria" id="ACA41147">
    <property type="protein sequence ID" value="ACA41147"/>
    <property type="gene ID" value="Bsph_3663"/>
</dbReference>
<dbReference type="KEGG" id="lsp:Bsph_3663"/>
<protein>
    <submittedName>
        <fullName evidence="1">Uncharacterized protein</fullName>
    </submittedName>
</protein>
<name>B1HST9_LYSSC</name>